<evidence type="ECO:0000256" key="1">
    <source>
        <dbReference type="ARBA" id="ARBA00004167"/>
    </source>
</evidence>
<keyword evidence="7" id="KW-0732">Signal</keyword>
<name>A0A4P6XQZ0_9ASCO</name>
<feature type="region of interest" description="Disordered" evidence="5">
    <location>
        <begin position="662"/>
        <end position="682"/>
    </location>
</feature>
<feature type="domain" description="Dystroglycan-type cadherin-like" evidence="8">
    <location>
        <begin position="131"/>
        <end position="239"/>
    </location>
</feature>
<feature type="chain" id="PRO_5020722281" evidence="7">
    <location>
        <begin position="17"/>
        <end position="835"/>
    </location>
</feature>
<evidence type="ECO:0000259" key="8">
    <source>
        <dbReference type="SMART" id="SM00736"/>
    </source>
</evidence>
<comment type="subcellular location">
    <subcellularLocation>
        <location evidence="1">Membrane</location>
        <topology evidence="1">Single-pass membrane protein</topology>
    </subcellularLocation>
</comment>
<evidence type="ECO:0000313" key="9">
    <source>
        <dbReference type="EMBL" id="QBM89459.1"/>
    </source>
</evidence>
<dbReference type="PANTHER" id="PTHR15549:SF6">
    <property type="entry name" value="MID2 DOMAIN-CONTAINING PROTEIN"/>
    <property type="match status" value="1"/>
</dbReference>
<feature type="compositionally biased region" description="Low complexity" evidence="5">
    <location>
        <begin position="664"/>
        <end position="678"/>
    </location>
</feature>
<dbReference type="InterPro" id="IPR006644">
    <property type="entry name" value="Cadg"/>
</dbReference>
<dbReference type="GO" id="GO:0016020">
    <property type="term" value="C:membrane"/>
    <property type="evidence" value="ECO:0007669"/>
    <property type="project" value="UniProtKB-SubCell"/>
</dbReference>
<dbReference type="InterPro" id="IPR015919">
    <property type="entry name" value="Cadherin-like_sf"/>
</dbReference>
<sequence>MNIVLVLYTLVAYTAAVYVGWPMNEQLPNVARAEEAYLFTLADSTYKLSAGGQITYSATNLPSWLLFDSASRTFSGTPLADDVTTFEVALTGTDSADNSNYTATYLMLVLNSSGLALSSSDVMFTEIAQYGNTNGADGLVVSQGETFSIEFSQSVFKQNTGATRPIVAYYGRSGDRTSLPNWVDFDADSLTFSGQVPNVVSSIAPSIEYTFAFIASDYTGYAGAEGTFKLVVGAHQLSTSLNELIKINGTYGSEFLYTVPILTDVYLDNALIQQANISSVTTQNMPDYVLFDSSSYSLSGTFPNASSFQNFTVVVQDLYGDTVSLPYLFDSLDSVFTVDSLRDVNATRGEYFLHELLRLYFTDYSDTDVEVSFSNASWLAYHSLNMTMNGETPLDFALAEVTVKASSGFGSDSRSFRVLGVENMHTSLSSSSHSSSSSASKTSSASASVTATASSTATATATSSSSSLPIGKSNDNHRKLVLGLAIGLPLLALLLALIILIFCCCRKKKTDEDNEADAGSDTEITGPGFGRIDSNDDHAETARQLGALNALKLDDDTRSVLLSVTHVDLDSEFHDAQEKPMVSWRANEALDLSAMKKMLLREKHASEASLSTVNTEQLFSVRLVDESVLNRSLAFRKSGDLAGVMRDVSAGNIQRLDSDGNVVGASATSSPTKAKSGTQTSLNNILEEDSNNTFYTQESSDSNLLAKFLGLQTGSQNSSLSAGNVNMDIAPVPDNSERWRASVNGTLLPSPDAETFLLDNDASHSPKKFSVERAEAGLSRTSVYSDLSFGEAGDDARGSKVKLVEFTRKASLRDSSRQQYIDHPANQAQILDDSD</sequence>
<feature type="transmembrane region" description="Helical" evidence="6">
    <location>
        <begin position="480"/>
        <end position="503"/>
    </location>
</feature>
<protein>
    <submittedName>
        <fullName evidence="9">Axial budding pattern protein 2</fullName>
    </submittedName>
</protein>
<dbReference type="STRING" id="2163413.A0A4P6XQZ0"/>
<feature type="signal peptide" evidence="7">
    <location>
        <begin position="1"/>
        <end position="16"/>
    </location>
</feature>
<accession>A0A4P6XQZ0</accession>
<dbReference type="EMBL" id="CP034459">
    <property type="protein sequence ID" value="QBM89459.1"/>
    <property type="molecule type" value="Genomic_DNA"/>
</dbReference>
<evidence type="ECO:0000256" key="5">
    <source>
        <dbReference type="SAM" id="MobiDB-lite"/>
    </source>
</evidence>
<keyword evidence="4 6" id="KW-0472">Membrane</keyword>
<dbReference type="InterPro" id="IPR013783">
    <property type="entry name" value="Ig-like_fold"/>
</dbReference>
<dbReference type="Proteomes" id="UP000292447">
    <property type="component" value="Chromosome IV"/>
</dbReference>
<evidence type="ECO:0000313" key="10">
    <source>
        <dbReference type="Proteomes" id="UP000292447"/>
    </source>
</evidence>
<dbReference type="InterPro" id="IPR051694">
    <property type="entry name" value="Immunoregulatory_rcpt-like"/>
</dbReference>
<dbReference type="Pfam" id="PF05345">
    <property type="entry name" value="He_PIG"/>
    <property type="match status" value="2"/>
</dbReference>
<gene>
    <name evidence="9" type="primary">MPUL0D05320</name>
    <name evidence="9" type="ORF">METSCH_D05320</name>
</gene>
<dbReference type="InterPro" id="IPR007567">
    <property type="entry name" value="Mid2_dom"/>
</dbReference>
<dbReference type="GO" id="GO:0071944">
    <property type="term" value="C:cell periphery"/>
    <property type="evidence" value="ECO:0007669"/>
    <property type="project" value="UniProtKB-ARBA"/>
</dbReference>
<evidence type="ECO:0000256" key="6">
    <source>
        <dbReference type="SAM" id="Phobius"/>
    </source>
</evidence>
<reference evidence="10" key="1">
    <citation type="submission" date="2019-03" db="EMBL/GenBank/DDBJ databases">
        <title>Snf2 controls pulcherriminic acid biosynthesis and connects pigmentation and antifungal activity of the yeast Metschnikowia pulcherrima.</title>
        <authorList>
            <person name="Gore-Lloyd D."/>
            <person name="Sumann I."/>
            <person name="Brachmann A.O."/>
            <person name="Schneeberger K."/>
            <person name="Ortiz-Merino R.A."/>
            <person name="Moreno-Beltran M."/>
            <person name="Schlaefli M."/>
            <person name="Kirner P."/>
            <person name="Santos Kron A."/>
            <person name="Wolfe K.H."/>
            <person name="Piel J."/>
            <person name="Ahrens C.H."/>
            <person name="Henk D."/>
            <person name="Freimoser F.M."/>
        </authorList>
    </citation>
    <scope>NUCLEOTIDE SEQUENCE [LARGE SCALE GENOMIC DNA]</scope>
    <source>
        <strain evidence="10">APC 1.2</strain>
    </source>
</reference>
<evidence type="ECO:0000256" key="7">
    <source>
        <dbReference type="SAM" id="SignalP"/>
    </source>
</evidence>
<feature type="domain" description="Dystroglycan-type cadherin-like" evidence="8">
    <location>
        <begin position="18"/>
        <end position="116"/>
    </location>
</feature>
<feature type="region of interest" description="Disordered" evidence="5">
    <location>
        <begin position="512"/>
        <end position="536"/>
    </location>
</feature>
<feature type="region of interest" description="Disordered" evidence="5">
    <location>
        <begin position="814"/>
        <end position="835"/>
    </location>
</feature>
<dbReference type="GO" id="GO:0005509">
    <property type="term" value="F:calcium ion binding"/>
    <property type="evidence" value="ECO:0007669"/>
    <property type="project" value="InterPro"/>
</dbReference>
<evidence type="ECO:0000256" key="2">
    <source>
        <dbReference type="ARBA" id="ARBA00022692"/>
    </source>
</evidence>
<organism evidence="9 10">
    <name type="scientific">Metschnikowia aff. pulcherrima</name>
    <dbReference type="NCBI Taxonomy" id="2163413"/>
    <lineage>
        <taxon>Eukaryota</taxon>
        <taxon>Fungi</taxon>
        <taxon>Dikarya</taxon>
        <taxon>Ascomycota</taxon>
        <taxon>Saccharomycotina</taxon>
        <taxon>Pichiomycetes</taxon>
        <taxon>Metschnikowiaceae</taxon>
        <taxon>Metschnikowia</taxon>
    </lineage>
</organism>
<dbReference type="SMART" id="SM00736">
    <property type="entry name" value="CADG"/>
    <property type="match status" value="2"/>
</dbReference>
<dbReference type="AlphaFoldDB" id="A0A4P6XQZ0"/>
<keyword evidence="3 6" id="KW-1133">Transmembrane helix</keyword>
<dbReference type="Gene3D" id="2.60.40.10">
    <property type="entry name" value="Immunoglobulins"/>
    <property type="match status" value="2"/>
</dbReference>
<evidence type="ECO:0000256" key="4">
    <source>
        <dbReference type="ARBA" id="ARBA00023136"/>
    </source>
</evidence>
<dbReference type="SUPFAM" id="SSF49313">
    <property type="entry name" value="Cadherin-like"/>
    <property type="match status" value="4"/>
</dbReference>
<proteinExistence type="predicted"/>
<keyword evidence="2 6" id="KW-0812">Transmembrane</keyword>
<dbReference type="PANTHER" id="PTHR15549">
    <property type="entry name" value="PAIRED IMMUNOGLOBULIN-LIKE TYPE 2 RECEPTOR"/>
    <property type="match status" value="1"/>
</dbReference>
<dbReference type="Pfam" id="PF04478">
    <property type="entry name" value="Mid2"/>
    <property type="match status" value="1"/>
</dbReference>
<keyword evidence="10" id="KW-1185">Reference proteome</keyword>
<evidence type="ECO:0000256" key="3">
    <source>
        <dbReference type="ARBA" id="ARBA00022989"/>
    </source>
</evidence>